<keyword evidence="1" id="KW-0067">ATP-binding</keyword>
<name>A0A1Y2B9E5_9FUNG</name>
<evidence type="ECO:0000256" key="1">
    <source>
        <dbReference type="PROSITE-ProRule" id="PRU10141"/>
    </source>
</evidence>
<keyword evidence="1" id="KW-0547">Nucleotide-binding</keyword>
<dbReference type="Pfam" id="PF00069">
    <property type="entry name" value="Pkinase"/>
    <property type="match status" value="1"/>
</dbReference>
<feature type="non-terminal residue" evidence="3">
    <location>
        <position position="1"/>
    </location>
</feature>
<dbReference type="EMBL" id="MCGO01000079">
    <property type="protein sequence ID" value="ORY31130.1"/>
    <property type="molecule type" value="Genomic_DNA"/>
</dbReference>
<reference evidence="3 4" key="1">
    <citation type="submission" date="2016-07" db="EMBL/GenBank/DDBJ databases">
        <title>Pervasive Adenine N6-methylation of Active Genes in Fungi.</title>
        <authorList>
            <consortium name="DOE Joint Genome Institute"/>
            <person name="Mondo S.J."/>
            <person name="Dannebaum R.O."/>
            <person name="Kuo R.C."/>
            <person name="Labutti K."/>
            <person name="Haridas S."/>
            <person name="Kuo A."/>
            <person name="Salamov A."/>
            <person name="Ahrendt S.R."/>
            <person name="Lipzen A."/>
            <person name="Sullivan W."/>
            <person name="Andreopoulos W.B."/>
            <person name="Clum A."/>
            <person name="Lindquist E."/>
            <person name="Daum C."/>
            <person name="Ramamoorthy G.K."/>
            <person name="Gryganskyi A."/>
            <person name="Culley D."/>
            <person name="Magnuson J.K."/>
            <person name="James T.Y."/>
            <person name="O'Malley M.A."/>
            <person name="Stajich J.E."/>
            <person name="Spatafora J.W."/>
            <person name="Visel A."/>
            <person name="Grigoriev I.V."/>
        </authorList>
    </citation>
    <scope>NUCLEOTIDE SEQUENCE [LARGE SCALE GENOMIC DNA]</scope>
    <source>
        <strain evidence="3 4">JEL800</strain>
    </source>
</reference>
<dbReference type="InterPro" id="IPR050235">
    <property type="entry name" value="CK1_Ser-Thr_kinase"/>
</dbReference>
<sequence>WKVTELIGAGSFGEVFGAIDMETGSHVAIKREIRNSRKQQLPHEAMVYDLLKKQEGFPRIFFSGPEGPYNILVMERLGPSLKSLLTLSPLQKIPLRTIVHITPHLLRRLETLHSLGILFRDIKPDQFCIGRYNTPITDRPTPYLIDFGLATAYRDHQGRHIKNPKPIKNAPKTGTARYASLNVHKGKTHSRRDDLESLAYMLIECVKGPLPWTGIKAVTSTDGWRKIGICKDDLPIAELCDGLPKEFAGLLEHARELRFADDPDYGMLIHSFVDLMVRLDEEGTGLKEEGLVWTVESEGDDGYGPK</sequence>
<feature type="binding site" evidence="1">
    <location>
        <position position="30"/>
    </location>
    <ligand>
        <name>ATP</name>
        <dbReference type="ChEBI" id="CHEBI:30616"/>
    </ligand>
</feature>
<evidence type="ECO:0000313" key="4">
    <source>
        <dbReference type="Proteomes" id="UP000193642"/>
    </source>
</evidence>
<dbReference type="PANTHER" id="PTHR11909">
    <property type="entry name" value="CASEIN KINASE-RELATED"/>
    <property type="match status" value="1"/>
</dbReference>
<keyword evidence="3" id="KW-0418">Kinase</keyword>
<dbReference type="InterPro" id="IPR011009">
    <property type="entry name" value="Kinase-like_dom_sf"/>
</dbReference>
<keyword evidence="4" id="KW-1185">Reference proteome</keyword>
<dbReference type="SUPFAM" id="SSF56112">
    <property type="entry name" value="Protein kinase-like (PK-like)"/>
    <property type="match status" value="1"/>
</dbReference>
<keyword evidence="3" id="KW-0808">Transferase</keyword>
<evidence type="ECO:0000313" key="3">
    <source>
        <dbReference type="EMBL" id="ORY31130.1"/>
    </source>
</evidence>
<dbReference type="STRING" id="329046.A0A1Y2B9E5"/>
<organism evidence="3 4">
    <name type="scientific">Rhizoclosmatium globosum</name>
    <dbReference type="NCBI Taxonomy" id="329046"/>
    <lineage>
        <taxon>Eukaryota</taxon>
        <taxon>Fungi</taxon>
        <taxon>Fungi incertae sedis</taxon>
        <taxon>Chytridiomycota</taxon>
        <taxon>Chytridiomycota incertae sedis</taxon>
        <taxon>Chytridiomycetes</taxon>
        <taxon>Chytridiales</taxon>
        <taxon>Chytriomycetaceae</taxon>
        <taxon>Rhizoclosmatium</taxon>
    </lineage>
</organism>
<dbReference type="InterPro" id="IPR017441">
    <property type="entry name" value="Protein_kinase_ATP_BS"/>
</dbReference>
<feature type="domain" description="Protein kinase" evidence="2">
    <location>
        <begin position="1"/>
        <end position="273"/>
    </location>
</feature>
<protein>
    <submittedName>
        <fullName evidence="3">Kinase-like protein</fullName>
    </submittedName>
</protein>
<dbReference type="AlphaFoldDB" id="A0A1Y2B9E5"/>
<dbReference type="InterPro" id="IPR000719">
    <property type="entry name" value="Prot_kinase_dom"/>
</dbReference>
<evidence type="ECO:0000259" key="2">
    <source>
        <dbReference type="PROSITE" id="PS50011"/>
    </source>
</evidence>
<dbReference type="GO" id="GO:0004672">
    <property type="term" value="F:protein kinase activity"/>
    <property type="evidence" value="ECO:0007669"/>
    <property type="project" value="InterPro"/>
</dbReference>
<dbReference type="OrthoDB" id="5979581at2759"/>
<dbReference type="Proteomes" id="UP000193642">
    <property type="component" value="Unassembled WGS sequence"/>
</dbReference>
<dbReference type="PROSITE" id="PS50011">
    <property type="entry name" value="PROTEIN_KINASE_DOM"/>
    <property type="match status" value="1"/>
</dbReference>
<dbReference type="PROSITE" id="PS00107">
    <property type="entry name" value="PROTEIN_KINASE_ATP"/>
    <property type="match status" value="1"/>
</dbReference>
<gene>
    <name evidence="3" type="ORF">BCR33DRAFT_666071</name>
</gene>
<dbReference type="GO" id="GO:0005524">
    <property type="term" value="F:ATP binding"/>
    <property type="evidence" value="ECO:0007669"/>
    <property type="project" value="UniProtKB-UniRule"/>
</dbReference>
<dbReference type="Gene3D" id="1.10.510.10">
    <property type="entry name" value="Transferase(Phosphotransferase) domain 1"/>
    <property type="match status" value="1"/>
</dbReference>
<proteinExistence type="predicted"/>
<dbReference type="CDD" id="cd14016">
    <property type="entry name" value="STKc_CK1"/>
    <property type="match status" value="1"/>
</dbReference>
<accession>A0A1Y2B9E5</accession>
<dbReference type="SMART" id="SM00220">
    <property type="entry name" value="S_TKc"/>
    <property type="match status" value="1"/>
</dbReference>
<comment type="caution">
    <text evidence="3">The sequence shown here is derived from an EMBL/GenBank/DDBJ whole genome shotgun (WGS) entry which is preliminary data.</text>
</comment>